<dbReference type="Pfam" id="PF00450">
    <property type="entry name" value="Peptidase_S10"/>
    <property type="match status" value="1"/>
</dbReference>
<keyword evidence="2" id="KW-0732">Signal</keyword>
<comment type="similarity">
    <text evidence="1">Belongs to the peptidase S10 family.</text>
</comment>
<name>M1ATS7_SOLTU</name>
<dbReference type="HOGENOM" id="CLU_580626_0_0_1"/>
<dbReference type="GO" id="GO:0006508">
    <property type="term" value="P:proteolysis"/>
    <property type="evidence" value="ECO:0007669"/>
    <property type="project" value="InterPro"/>
</dbReference>
<reference evidence="3" key="2">
    <citation type="submission" date="2015-06" db="UniProtKB">
        <authorList>
            <consortium name="EnsemblPlants"/>
        </authorList>
    </citation>
    <scope>IDENTIFICATION</scope>
    <source>
        <strain evidence="3">DM1-3 516 R44</strain>
    </source>
</reference>
<accession>M1ATS7</accession>
<dbReference type="InterPro" id="IPR001563">
    <property type="entry name" value="Peptidase_S10"/>
</dbReference>
<sequence length="471" mass="52637">MFHLLFLVTLFVHVQSVPQNSSIVEYLPGFDGPLPFYLETGYIGIGKSEEVQLFYYFIKSESDPRKDPLLLWLTGGPGCSSFTGLAYEVGPLDFGQKAYNGSLPILVSSSYSWTKFASILFLDQPANTGFSYATTSEACKCTDLQACDQAYEFLRKWLINHPEFILNPFYVSGDSYSGITVPVIVQLISDGIEAGKEPLINLKGYSLGNPVTFPEEDNYRIPFCHGMGLISDELYELVSGINEQQILEPFCGKDSNRPHQLSSERRSLEEDFIFQKYDDLICRESRLVHINDEGQNNAATIAAALTIDYDVVLFGKSGHPLVINATVELALDPMSVKVVADGVKHDAPGVESVECLVDNMSQQVNNANKFFESDDGTNSIALMNANSTDDEDIYEEGEEEEMLDYCFAIAARNADISPRHQRNNKTKHGRKHSWDGKVTEEFVPRHLPMRLAKQNHMIVSTTLTRSNKAKK</sequence>
<dbReference type="Gene3D" id="3.40.50.1820">
    <property type="entry name" value="alpha/beta hydrolase"/>
    <property type="match status" value="1"/>
</dbReference>
<organism evidence="3 4">
    <name type="scientific">Solanum tuberosum</name>
    <name type="common">Potato</name>
    <dbReference type="NCBI Taxonomy" id="4113"/>
    <lineage>
        <taxon>Eukaryota</taxon>
        <taxon>Viridiplantae</taxon>
        <taxon>Streptophyta</taxon>
        <taxon>Embryophyta</taxon>
        <taxon>Tracheophyta</taxon>
        <taxon>Spermatophyta</taxon>
        <taxon>Magnoliopsida</taxon>
        <taxon>eudicotyledons</taxon>
        <taxon>Gunneridae</taxon>
        <taxon>Pentapetalae</taxon>
        <taxon>asterids</taxon>
        <taxon>lamiids</taxon>
        <taxon>Solanales</taxon>
        <taxon>Solanaceae</taxon>
        <taxon>Solanoideae</taxon>
        <taxon>Solaneae</taxon>
        <taxon>Solanum</taxon>
    </lineage>
</organism>
<dbReference type="PANTHER" id="PTHR11802">
    <property type="entry name" value="SERINE PROTEASE FAMILY S10 SERINE CARBOXYPEPTIDASE"/>
    <property type="match status" value="1"/>
</dbReference>
<protein>
    <submittedName>
        <fullName evidence="3">Serine carboxypeptidase</fullName>
    </submittedName>
</protein>
<gene>
    <name evidence="3" type="primary">LOC107059747</name>
</gene>
<dbReference type="PANTHER" id="PTHR11802:SF504">
    <property type="entry name" value="SERINE CARBOXYPEPTIDASE-LIKE 13"/>
    <property type="match status" value="1"/>
</dbReference>
<dbReference type="Gramene" id="PGSC0003DMT400030126">
    <property type="protein sequence ID" value="PGSC0003DMT400030126"/>
    <property type="gene ID" value="PGSC0003DMG400011542"/>
</dbReference>
<reference evidence="4" key="1">
    <citation type="journal article" date="2011" name="Nature">
        <title>Genome sequence and analysis of the tuber crop potato.</title>
        <authorList>
            <consortium name="The Potato Genome Sequencing Consortium"/>
        </authorList>
    </citation>
    <scope>NUCLEOTIDE SEQUENCE [LARGE SCALE GENOMIC DNA]</scope>
    <source>
        <strain evidence="4">cv. DM1-3 516 R44</strain>
    </source>
</reference>
<dbReference type="Proteomes" id="UP000011115">
    <property type="component" value="Unassembled WGS sequence"/>
</dbReference>
<dbReference type="FunFam" id="3.40.50.1820:FF:000072">
    <property type="entry name" value="Serine carboxypeptidase-like 19"/>
    <property type="match status" value="1"/>
</dbReference>
<dbReference type="InterPro" id="IPR029058">
    <property type="entry name" value="AB_hydrolase_fold"/>
</dbReference>
<dbReference type="GO" id="GO:0004185">
    <property type="term" value="F:serine-type carboxypeptidase activity"/>
    <property type="evidence" value="ECO:0007669"/>
    <property type="project" value="InterPro"/>
</dbReference>
<feature type="chain" id="PRO_5004011626" evidence="2">
    <location>
        <begin position="17"/>
        <end position="471"/>
    </location>
</feature>
<dbReference type="OrthoDB" id="443318at2759"/>
<dbReference type="GO" id="GO:0016747">
    <property type="term" value="F:acyltransferase activity, transferring groups other than amino-acyl groups"/>
    <property type="evidence" value="ECO:0000318"/>
    <property type="project" value="GO_Central"/>
</dbReference>
<dbReference type="SUPFAM" id="SSF53474">
    <property type="entry name" value="alpha/beta-Hydrolases"/>
    <property type="match status" value="1"/>
</dbReference>
<evidence type="ECO:0000256" key="2">
    <source>
        <dbReference type="SAM" id="SignalP"/>
    </source>
</evidence>
<evidence type="ECO:0000313" key="4">
    <source>
        <dbReference type="Proteomes" id="UP000011115"/>
    </source>
</evidence>
<dbReference type="InParanoid" id="M1ATS7"/>
<dbReference type="AlphaFoldDB" id="M1ATS7"/>
<dbReference type="ExpressionAtlas" id="M1ATS7">
    <property type="expression patterns" value="baseline and differential"/>
</dbReference>
<dbReference type="PaxDb" id="4113-PGSC0003DMT400030126"/>
<dbReference type="eggNOG" id="KOG1282">
    <property type="taxonomic scope" value="Eukaryota"/>
</dbReference>
<keyword evidence="4" id="KW-1185">Reference proteome</keyword>
<proteinExistence type="inferred from homology"/>
<evidence type="ECO:0000313" key="3">
    <source>
        <dbReference type="EnsemblPlants" id="PGSC0003DMT400030126"/>
    </source>
</evidence>
<dbReference type="EnsemblPlants" id="PGSC0003DMT400030126">
    <property type="protein sequence ID" value="PGSC0003DMT400030126"/>
    <property type="gene ID" value="PGSC0003DMG400011542"/>
</dbReference>
<feature type="signal peptide" evidence="2">
    <location>
        <begin position="1"/>
        <end position="16"/>
    </location>
</feature>
<dbReference type="PRINTS" id="PR00724">
    <property type="entry name" value="CRBOXYPTASEC"/>
</dbReference>
<dbReference type="GO" id="GO:0019748">
    <property type="term" value="P:secondary metabolic process"/>
    <property type="evidence" value="ECO:0000318"/>
    <property type="project" value="GO_Central"/>
</dbReference>
<evidence type="ECO:0000256" key="1">
    <source>
        <dbReference type="ARBA" id="ARBA00009431"/>
    </source>
</evidence>